<evidence type="ECO:0000313" key="3">
    <source>
        <dbReference type="Proteomes" id="UP000799423"/>
    </source>
</evidence>
<feature type="region of interest" description="Disordered" evidence="1">
    <location>
        <begin position="73"/>
        <end position="93"/>
    </location>
</feature>
<evidence type="ECO:0000256" key="1">
    <source>
        <dbReference type="SAM" id="MobiDB-lite"/>
    </source>
</evidence>
<name>A0A6A7AQS9_9PLEO</name>
<protein>
    <submittedName>
        <fullName evidence="2">Uncharacterized protein</fullName>
    </submittedName>
</protein>
<organism evidence="2 3">
    <name type="scientific">Plenodomus tracheiphilus IPT5</name>
    <dbReference type="NCBI Taxonomy" id="1408161"/>
    <lineage>
        <taxon>Eukaryota</taxon>
        <taxon>Fungi</taxon>
        <taxon>Dikarya</taxon>
        <taxon>Ascomycota</taxon>
        <taxon>Pezizomycotina</taxon>
        <taxon>Dothideomycetes</taxon>
        <taxon>Pleosporomycetidae</taxon>
        <taxon>Pleosporales</taxon>
        <taxon>Pleosporineae</taxon>
        <taxon>Leptosphaeriaceae</taxon>
        <taxon>Plenodomus</taxon>
    </lineage>
</organism>
<dbReference type="EMBL" id="MU006378">
    <property type="protein sequence ID" value="KAF2844455.1"/>
    <property type="molecule type" value="Genomic_DNA"/>
</dbReference>
<dbReference type="Proteomes" id="UP000799423">
    <property type="component" value="Unassembled WGS sequence"/>
</dbReference>
<reference evidence="2" key="1">
    <citation type="submission" date="2020-01" db="EMBL/GenBank/DDBJ databases">
        <authorList>
            <consortium name="DOE Joint Genome Institute"/>
            <person name="Haridas S."/>
            <person name="Albert R."/>
            <person name="Binder M."/>
            <person name="Bloem J."/>
            <person name="Labutti K."/>
            <person name="Salamov A."/>
            <person name="Andreopoulos B."/>
            <person name="Baker S.E."/>
            <person name="Barry K."/>
            <person name="Bills G."/>
            <person name="Bluhm B.H."/>
            <person name="Cannon C."/>
            <person name="Castanera R."/>
            <person name="Culley D.E."/>
            <person name="Daum C."/>
            <person name="Ezra D."/>
            <person name="Gonzalez J.B."/>
            <person name="Henrissat B."/>
            <person name="Kuo A."/>
            <person name="Liang C."/>
            <person name="Lipzen A."/>
            <person name="Lutzoni F."/>
            <person name="Magnuson J."/>
            <person name="Mondo S."/>
            <person name="Nolan M."/>
            <person name="Ohm R."/>
            <person name="Pangilinan J."/>
            <person name="Park H.-J."/>
            <person name="Ramirez L."/>
            <person name="Alfaro M."/>
            <person name="Sun H."/>
            <person name="Tritt A."/>
            <person name="Yoshinaga Y."/>
            <person name="Zwiers L.-H."/>
            <person name="Turgeon B.G."/>
            <person name="Goodwin S.B."/>
            <person name="Spatafora J.W."/>
            <person name="Crous P.W."/>
            <person name="Grigoriev I.V."/>
        </authorList>
    </citation>
    <scope>NUCLEOTIDE SEQUENCE</scope>
    <source>
        <strain evidence="2">IPT5</strain>
    </source>
</reference>
<proteinExistence type="predicted"/>
<sequence length="119" mass="13822">MNHLHPQPDDRLFDEHLLQQLDYALVWIGYARQQLMQKSEGIKQVHDDLEREGRKSANEENELLRELQALGNQRANAAEEDTPPHELEVGWDASSEAKVSSVLKVRKLKRVQKKRTTRS</sequence>
<gene>
    <name evidence="2" type="ORF">T440DRAFT_473370</name>
</gene>
<dbReference type="AlphaFoldDB" id="A0A6A7AQS9"/>
<accession>A0A6A7AQS9</accession>
<evidence type="ECO:0000313" key="2">
    <source>
        <dbReference type="EMBL" id="KAF2844455.1"/>
    </source>
</evidence>
<keyword evidence="3" id="KW-1185">Reference proteome</keyword>